<dbReference type="CDD" id="cd02883">
    <property type="entry name" value="NUDIX_Hydrolase"/>
    <property type="match status" value="1"/>
</dbReference>
<evidence type="ECO:0000256" key="4">
    <source>
        <dbReference type="RuleBase" id="RU003476"/>
    </source>
</evidence>
<evidence type="ECO:0000256" key="2">
    <source>
        <dbReference type="ARBA" id="ARBA00005582"/>
    </source>
</evidence>
<gene>
    <name evidence="6" type="ORF">GMA10_01205</name>
</gene>
<dbReference type="PROSITE" id="PS00893">
    <property type="entry name" value="NUDIX_BOX"/>
    <property type="match status" value="1"/>
</dbReference>
<dbReference type="PRINTS" id="PR00502">
    <property type="entry name" value="NUDIXFAMILY"/>
</dbReference>
<accession>A0A7K1LF95</accession>
<evidence type="ECO:0000313" key="7">
    <source>
        <dbReference type="Proteomes" id="UP000462152"/>
    </source>
</evidence>
<dbReference type="PROSITE" id="PS51462">
    <property type="entry name" value="NUDIX"/>
    <property type="match status" value="1"/>
</dbReference>
<feature type="domain" description="Nudix hydrolase" evidence="5">
    <location>
        <begin position="2"/>
        <end position="139"/>
    </location>
</feature>
<evidence type="ECO:0000256" key="3">
    <source>
        <dbReference type="ARBA" id="ARBA00022801"/>
    </source>
</evidence>
<dbReference type="SUPFAM" id="SSF55811">
    <property type="entry name" value="Nudix"/>
    <property type="match status" value="1"/>
</dbReference>
<dbReference type="GO" id="GO:0016787">
    <property type="term" value="F:hydrolase activity"/>
    <property type="evidence" value="ECO:0007669"/>
    <property type="project" value="UniProtKB-KW"/>
</dbReference>
<dbReference type="InterPro" id="IPR020476">
    <property type="entry name" value="Nudix_hydrolase"/>
</dbReference>
<dbReference type="OrthoDB" id="9804442at2"/>
<comment type="similarity">
    <text evidence="2 4">Belongs to the Nudix hydrolase family.</text>
</comment>
<dbReference type="Proteomes" id="UP000462152">
    <property type="component" value="Unassembled WGS sequence"/>
</dbReference>
<reference evidence="6 7" key="1">
    <citation type="submission" date="2019-12" db="EMBL/GenBank/DDBJ databases">
        <authorList>
            <person name="Li J."/>
            <person name="Shi Y."/>
            <person name="Xu G."/>
            <person name="Xiao D."/>
            <person name="Ran X."/>
        </authorList>
    </citation>
    <scope>NUCLEOTIDE SEQUENCE [LARGE SCALE GENOMIC DNA]</scope>
    <source>
        <strain evidence="6 7">JCM 15915</strain>
    </source>
</reference>
<name>A0A7K1LF95_9MICC</name>
<organism evidence="6 7">
    <name type="scientific">Rothia koreensis</name>
    <dbReference type="NCBI Taxonomy" id="592378"/>
    <lineage>
        <taxon>Bacteria</taxon>
        <taxon>Bacillati</taxon>
        <taxon>Actinomycetota</taxon>
        <taxon>Actinomycetes</taxon>
        <taxon>Micrococcales</taxon>
        <taxon>Micrococcaceae</taxon>
        <taxon>Rothia</taxon>
    </lineage>
</organism>
<dbReference type="AlphaFoldDB" id="A0A7K1LF95"/>
<evidence type="ECO:0000313" key="6">
    <source>
        <dbReference type="EMBL" id="MUN53856.1"/>
    </source>
</evidence>
<comment type="caution">
    <text evidence="6">The sequence shown here is derived from an EMBL/GenBank/DDBJ whole genome shotgun (WGS) entry which is preliminary data.</text>
</comment>
<dbReference type="PANTHER" id="PTHR43046:SF14">
    <property type="entry name" value="MUTT_NUDIX FAMILY PROTEIN"/>
    <property type="match status" value="1"/>
</dbReference>
<evidence type="ECO:0000259" key="5">
    <source>
        <dbReference type="PROSITE" id="PS51462"/>
    </source>
</evidence>
<comment type="cofactor">
    <cofactor evidence="1">
        <name>Mg(2+)</name>
        <dbReference type="ChEBI" id="CHEBI:18420"/>
    </cofactor>
</comment>
<dbReference type="EMBL" id="WOGT01000001">
    <property type="protein sequence ID" value="MUN53856.1"/>
    <property type="molecule type" value="Genomic_DNA"/>
</dbReference>
<keyword evidence="3 4" id="KW-0378">Hydrolase</keyword>
<proteinExistence type="inferred from homology"/>
<protein>
    <submittedName>
        <fullName evidence="6">NUDIX domain-containing protein</fullName>
    </submittedName>
</protein>
<evidence type="ECO:0000256" key="1">
    <source>
        <dbReference type="ARBA" id="ARBA00001946"/>
    </source>
</evidence>
<dbReference type="InterPro" id="IPR000086">
    <property type="entry name" value="NUDIX_hydrolase_dom"/>
</dbReference>
<dbReference type="InterPro" id="IPR015797">
    <property type="entry name" value="NUDIX_hydrolase-like_dom_sf"/>
</dbReference>
<dbReference type="InterPro" id="IPR020084">
    <property type="entry name" value="NUDIX_hydrolase_CS"/>
</dbReference>
<dbReference type="Pfam" id="PF00293">
    <property type="entry name" value="NUDIX"/>
    <property type="match status" value="1"/>
</dbReference>
<dbReference type="Gene3D" id="3.90.79.10">
    <property type="entry name" value="Nucleoside Triphosphate Pyrophosphohydrolase"/>
    <property type="match status" value="1"/>
</dbReference>
<keyword evidence="7" id="KW-1185">Reference proteome</keyword>
<dbReference type="PANTHER" id="PTHR43046">
    <property type="entry name" value="GDP-MANNOSE MANNOSYL HYDROLASE"/>
    <property type="match status" value="1"/>
</dbReference>
<sequence length="139" mass="15297">MDTRPAAYAVIIEQGKILLTHWTGETHPERAGWTLPGGGLEIGETAEDAVIREVYEESGYTVRLDGILGVDSKYYDDGRDRPFHSLRILYRAYITGGSAEVIDVGGSTDDVAWVPLEDLPQIRKVSLVEVAAEHYGLAH</sequence>